<evidence type="ECO:0000313" key="4">
    <source>
        <dbReference type="Proteomes" id="UP000251540"/>
    </source>
</evidence>
<dbReference type="EMBL" id="QARP01000054">
    <property type="protein sequence ID" value="PUF26186.1"/>
    <property type="molecule type" value="Genomic_DNA"/>
</dbReference>
<evidence type="ECO:0000313" key="1">
    <source>
        <dbReference type="EMBL" id="PUF26186.1"/>
    </source>
</evidence>
<protein>
    <submittedName>
        <fullName evidence="2">Uncharacterized protein</fullName>
    </submittedName>
</protein>
<evidence type="ECO:0000313" key="2">
    <source>
        <dbReference type="EMBL" id="PUF49625.1"/>
    </source>
</evidence>
<dbReference type="Proteomes" id="UP000251540">
    <property type="component" value="Unassembled WGS sequence"/>
</dbReference>
<accession>A0A7Z1TGP8</accession>
<name>A0A7Z1TGP8_SALET</name>
<gene>
    <name evidence="2" type="ORF">DAX73_28290</name>
    <name evidence="1" type="ORF">DAX92_26970</name>
</gene>
<organism evidence="2 3">
    <name type="scientific">Salmonella enterica I</name>
    <dbReference type="NCBI Taxonomy" id="59201"/>
    <lineage>
        <taxon>Bacteria</taxon>
        <taxon>Pseudomonadati</taxon>
        <taxon>Pseudomonadota</taxon>
        <taxon>Gammaproteobacteria</taxon>
        <taxon>Enterobacterales</taxon>
        <taxon>Enterobacteriaceae</taxon>
        <taxon>Salmonella</taxon>
    </lineage>
</organism>
<dbReference type="AlphaFoldDB" id="A0A7Z1TGP8"/>
<dbReference type="EMBL" id="QARO01000079">
    <property type="protein sequence ID" value="PUF49625.1"/>
    <property type="molecule type" value="Genomic_DNA"/>
</dbReference>
<proteinExistence type="predicted"/>
<comment type="caution">
    <text evidence="2">The sequence shown here is derived from an EMBL/GenBank/DDBJ whole genome shotgun (WGS) entry which is preliminary data.</text>
</comment>
<reference evidence="3 4" key="1">
    <citation type="submission" date="2018-04" db="EMBL/GenBank/DDBJ databases">
        <title>Whole genome sequencing of Salmonella enterica.</title>
        <authorList>
            <person name="Bell R."/>
        </authorList>
    </citation>
    <scope>NUCLEOTIDE SEQUENCE [LARGE SCALE GENOMIC DNA]</scope>
    <source>
        <strain evidence="1 4">CFSAN058609</strain>
        <strain evidence="2 3">CFSAN058610</strain>
    </source>
</reference>
<sequence>MAKGGERFCVSVTAYGEAVLYWTNAKGVRVWRVLSGNRGKRPCEPSGSTKKKIAAFRHWLSELMEVNLQ</sequence>
<dbReference type="Proteomes" id="UP000251351">
    <property type="component" value="Unassembled WGS sequence"/>
</dbReference>
<evidence type="ECO:0000313" key="3">
    <source>
        <dbReference type="Proteomes" id="UP000251351"/>
    </source>
</evidence>